<dbReference type="AlphaFoldDB" id="A0A0A8ZSE4"/>
<reference evidence="1" key="1">
    <citation type="submission" date="2014-09" db="EMBL/GenBank/DDBJ databases">
        <authorList>
            <person name="Magalhaes I.L.F."/>
            <person name="Oliveira U."/>
            <person name="Santos F.R."/>
            <person name="Vidigal T.H.D.A."/>
            <person name="Brescovit A.D."/>
            <person name="Santos A.J."/>
        </authorList>
    </citation>
    <scope>NUCLEOTIDE SEQUENCE</scope>
    <source>
        <tissue evidence="1">Shoot tissue taken approximately 20 cm above the soil surface</tissue>
    </source>
</reference>
<evidence type="ECO:0000313" key="1">
    <source>
        <dbReference type="EMBL" id="JAD37757.1"/>
    </source>
</evidence>
<name>A0A0A8ZSE4_ARUDO</name>
<sequence>MCLFYHLHPLVQLGKETLDVRMNRDLHVCFLKKIQQIIIVLMRSIL</sequence>
<protein>
    <submittedName>
        <fullName evidence="1">Uncharacterized protein</fullName>
    </submittedName>
</protein>
<accession>A0A0A8ZSE4</accession>
<dbReference type="EMBL" id="GBRH01260138">
    <property type="protein sequence ID" value="JAD37757.1"/>
    <property type="molecule type" value="Transcribed_RNA"/>
</dbReference>
<organism evidence="1">
    <name type="scientific">Arundo donax</name>
    <name type="common">Giant reed</name>
    <name type="synonym">Donax arundinaceus</name>
    <dbReference type="NCBI Taxonomy" id="35708"/>
    <lineage>
        <taxon>Eukaryota</taxon>
        <taxon>Viridiplantae</taxon>
        <taxon>Streptophyta</taxon>
        <taxon>Embryophyta</taxon>
        <taxon>Tracheophyta</taxon>
        <taxon>Spermatophyta</taxon>
        <taxon>Magnoliopsida</taxon>
        <taxon>Liliopsida</taxon>
        <taxon>Poales</taxon>
        <taxon>Poaceae</taxon>
        <taxon>PACMAD clade</taxon>
        <taxon>Arundinoideae</taxon>
        <taxon>Arundineae</taxon>
        <taxon>Arundo</taxon>
    </lineage>
</organism>
<proteinExistence type="predicted"/>
<reference evidence="1" key="2">
    <citation type="journal article" date="2015" name="Data Brief">
        <title>Shoot transcriptome of the giant reed, Arundo donax.</title>
        <authorList>
            <person name="Barrero R.A."/>
            <person name="Guerrero F.D."/>
            <person name="Moolhuijzen P."/>
            <person name="Goolsby J.A."/>
            <person name="Tidwell J."/>
            <person name="Bellgard S.E."/>
            <person name="Bellgard M.I."/>
        </authorList>
    </citation>
    <scope>NUCLEOTIDE SEQUENCE</scope>
    <source>
        <tissue evidence="1">Shoot tissue taken approximately 20 cm above the soil surface</tissue>
    </source>
</reference>